<keyword evidence="4" id="KW-1185">Reference proteome</keyword>
<reference evidence="3 4" key="1">
    <citation type="submission" date="2012-12" db="EMBL/GenBank/DDBJ databases">
        <title>Whole genome shotgun sequence of Gordonia aichiensis NBRC 108223.</title>
        <authorList>
            <person name="Isaki-Nakamura S."/>
            <person name="Hosoyama A."/>
            <person name="Tsuchikane K."/>
            <person name="Ando Y."/>
            <person name="Baba S."/>
            <person name="Ohji S."/>
            <person name="Hamada M."/>
            <person name="Tamura T."/>
            <person name="Yamazoe A."/>
            <person name="Yamazaki S."/>
            <person name="Fujita N."/>
        </authorList>
    </citation>
    <scope>NUCLEOTIDE SEQUENCE [LARGE SCALE GENOMIC DNA]</scope>
    <source>
        <strain evidence="3 4">NBRC 108223</strain>
    </source>
</reference>
<dbReference type="eggNOG" id="ENOG50337MI">
    <property type="taxonomic scope" value="Bacteria"/>
</dbReference>
<evidence type="ECO:0000313" key="3">
    <source>
        <dbReference type="EMBL" id="GAC47067.1"/>
    </source>
</evidence>
<evidence type="ECO:0008006" key="5">
    <source>
        <dbReference type="Google" id="ProtNLM"/>
    </source>
</evidence>
<feature type="transmembrane region" description="Helical" evidence="2">
    <location>
        <begin position="106"/>
        <end position="132"/>
    </location>
</feature>
<evidence type="ECO:0000256" key="2">
    <source>
        <dbReference type="SAM" id="Phobius"/>
    </source>
</evidence>
<keyword evidence="2" id="KW-1133">Transmembrane helix</keyword>
<accession>L7KGK8</accession>
<feature type="region of interest" description="Disordered" evidence="1">
    <location>
        <begin position="149"/>
        <end position="210"/>
    </location>
</feature>
<dbReference type="EMBL" id="BANR01000003">
    <property type="protein sequence ID" value="GAC47067.1"/>
    <property type="molecule type" value="Genomic_DNA"/>
</dbReference>
<keyword evidence="2" id="KW-0812">Transmembrane</keyword>
<feature type="transmembrane region" description="Helical" evidence="2">
    <location>
        <begin position="12"/>
        <end position="32"/>
    </location>
</feature>
<dbReference type="Proteomes" id="UP000010988">
    <property type="component" value="Unassembled WGS sequence"/>
</dbReference>
<comment type="caution">
    <text evidence="3">The sequence shown here is derived from an EMBL/GenBank/DDBJ whole genome shotgun (WGS) entry which is preliminary data.</text>
</comment>
<name>L7KGK8_9ACTN</name>
<organism evidence="3 4">
    <name type="scientific">Gordonia aichiensis NBRC 108223</name>
    <dbReference type="NCBI Taxonomy" id="1220583"/>
    <lineage>
        <taxon>Bacteria</taxon>
        <taxon>Bacillati</taxon>
        <taxon>Actinomycetota</taxon>
        <taxon>Actinomycetes</taxon>
        <taxon>Mycobacteriales</taxon>
        <taxon>Gordoniaceae</taxon>
        <taxon>Gordonia</taxon>
    </lineage>
</organism>
<dbReference type="AlphaFoldDB" id="L7KGK8"/>
<dbReference type="STRING" id="1220583.GOACH_03_00830"/>
<protein>
    <recommendedName>
        <fullName evidence="5">DUF3592 domain-containing protein</fullName>
    </recommendedName>
</protein>
<sequence>MNPTILRRVQKVLLTLGLVVTVMCLVLIVACFRNDAQIEAHKATVTADVVYADRLHANVYFQTPDGSVHSPRLGLLYPTELTAGQRIRVDYSTANPDLAKPTGRSAVLSIVPAVSVAVLGWIVVAALMLGLAELSRRWGRRREAMRAARDDLDDSGVGGRTGSGPRTAGSDVSSGESATDHSGDEGTAAQTSPGVPRPDTSAEVAGNLTR</sequence>
<dbReference type="OrthoDB" id="4426042at2"/>
<evidence type="ECO:0000256" key="1">
    <source>
        <dbReference type="SAM" id="MobiDB-lite"/>
    </source>
</evidence>
<proteinExistence type="predicted"/>
<keyword evidence="2" id="KW-0472">Membrane</keyword>
<gene>
    <name evidence="3" type="ORF">GOACH_03_00830</name>
</gene>
<evidence type="ECO:0000313" key="4">
    <source>
        <dbReference type="Proteomes" id="UP000010988"/>
    </source>
</evidence>
<dbReference type="PROSITE" id="PS51257">
    <property type="entry name" value="PROKAR_LIPOPROTEIN"/>
    <property type="match status" value="1"/>
</dbReference>
<dbReference type="RefSeq" id="WP_005169614.1">
    <property type="nucleotide sequence ID" value="NZ_BANR01000003.1"/>
</dbReference>